<dbReference type="InterPro" id="IPR011032">
    <property type="entry name" value="GroES-like_sf"/>
</dbReference>
<dbReference type="Pfam" id="PF13602">
    <property type="entry name" value="ADH_zinc_N_2"/>
    <property type="match status" value="1"/>
</dbReference>
<dbReference type="Gene3D" id="3.90.180.10">
    <property type="entry name" value="Medium-chain alcohol dehydrogenases, catalytic domain"/>
    <property type="match status" value="1"/>
</dbReference>
<proteinExistence type="predicted"/>
<evidence type="ECO:0000313" key="3">
    <source>
        <dbReference type="EMBL" id="MER9403122.1"/>
    </source>
</evidence>
<dbReference type="InterPro" id="IPR036291">
    <property type="entry name" value="NAD(P)-bd_dom_sf"/>
</dbReference>
<dbReference type="SUPFAM" id="SSF50129">
    <property type="entry name" value="GroES-like"/>
    <property type="match status" value="1"/>
</dbReference>
<dbReference type="RefSeq" id="WP_352556307.1">
    <property type="nucleotide sequence ID" value="NZ_JAMYQB010000002.1"/>
</dbReference>
<feature type="domain" description="Enoyl reductase (ER)" evidence="2">
    <location>
        <begin position="10"/>
        <end position="307"/>
    </location>
</feature>
<dbReference type="InterPro" id="IPR013154">
    <property type="entry name" value="ADH-like_N"/>
</dbReference>
<organism evidence="3 4">
    <name type="scientific">Mesorhizobium caraganae</name>
    <dbReference type="NCBI Taxonomy" id="483206"/>
    <lineage>
        <taxon>Bacteria</taxon>
        <taxon>Pseudomonadati</taxon>
        <taxon>Pseudomonadota</taxon>
        <taxon>Alphaproteobacteria</taxon>
        <taxon>Hyphomicrobiales</taxon>
        <taxon>Phyllobacteriaceae</taxon>
        <taxon>Mesorhizobium</taxon>
    </lineage>
</organism>
<reference evidence="3 4" key="1">
    <citation type="journal article" date="2024" name="Proc. Natl. Acad. Sci. U.S.A.">
        <title>The evolutionary genomics of adaptation to stress in wild rhizobium bacteria.</title>
        <authorList>
            <person name="Kehlet-Delgado H."/>
            <person name="Montoya A.P."/>
            <person name="Jensen K.T."/>
            <person name="Wendlandt C.E."/>
            <person name="Dexheimer C."/>
            <person name="Roberts M."/>
            <person name="Torres Martinez L."/>
            <person name="Friesen M.L."/>
            <person name="Griffitts J.S."/>
            <person name="Porter S.S."/>
        </authorList>
    </citation>
    <scope>NUCLEOTIDE SEQUENCE [LARGE SCALE GENOMIC DNA]</scope>
    <source>
        <strain evidence="3 4">M0641</strain>
    </source>
</reference>
<dbReference type="Proteomes" id="UP001433071">
    <property type="component" value="Unassembled WGS sequence"/>
</dbReference>
<comment type="caution">
    <text evidence="3">The sequence shown here is derived from an EMBL/GenBank/DDBJ whole genome shotgun (WGS) entry which is preliminary data.</text>
</comment>
<sequence length="309" mass="32152">MRAVVQNSVGGPDVLVITDRPSPSPKSGEVLVRVHAAGINPVDGSVRAGYYPLLGEPPFTLGWDISGTVEALGPGVNGGLKVGDAVFGMPLFPKQAAAYAELAVTPADEIAPKPRTIDHNHAGALPLAGLTAWQGIVRHGGLKPGQRVLIHAAAGGVGHLAVQIAKARGAYVIATASPKKLDFVRSFGADEVVDYTKGDFTAEVRDIDLVLDPMGSDHADQSLTVLKDGGVLVSLLNVHDTTRAKATARNIRVERMSVVPDREGLVELGKLVDAGKLAVHVAKSFPLEQAGAAHAFLATRPIGKVVLTV</sequence>
<name>A0ABV1YTP1_9HYPH</name>
<evidence type="ECO:0000256" key="1">
    <source>
        <dbReference type="ARBA" id="ARBA00023002"/>
    </source>
</evidence>
<dbReference type="InterPro" id="IPR020843">
    <property type="entry name" value="ER"/>
</dbReference>
<dbReference type="InterPro" id="IPR050700">
    <property type="entry name" value="YIM1/Zinc_Alcohol_DH_Fams"/>
</dbReference>
<evidence type="ECO:0000313" key="4">
    <source>
        <dbReference type="Proteomes" id="UP001433071"/>
    </source>
</evidence>
<evidence type="ECO:0000259" key="2">
    <source>
        <dbReference type="SMART" id="SM00829"/>
    </source>
</evidence>
<dbReference type="InterPro" id="IPR002364">
    <property type="entry name" value="Quin_OxRdtase/zeta-crystal_CS"/>
</dbReference>
<accession>A0ABV1YTP1</accession>
<dbReference type="EMBL" id="JAMYQB010000002">
    <property type="protein sequence ID" value="MER9403122.1"/>
    <property type="molecule type" value="Genomic_DNA"/>
</dbReference>
<dbReference type="SMART" id="SM00829">
    <property type="entry name" value="PKS_ER"/>
    <property type="match status" value="1"/>
</dbReference>
<dbReference type="PANTHER" id="PTHR11695">
    <property type="entry name" value="ALCOHOL DEHYDROGENASE RELATED"/>
    <property type="match status" value="1"/>
</dbReference>
<protein>
    <submittedName>
        <fullName evidence="3">NADP-dependent oxidoreductase</fullName>
    </submittedName>
</protein>
<gene>
    <name evidence="3" type="ORF">NKI36_03575</name>
</gene>
<keyword evidence="1" id="KW-0560">Oxidoreductase</keyword>
<dbReference type="CDD" id="cd05289">
    <property type="entry name" value="MDR_like_2"/>
    <property type="match status" value="1"/>
</dbReference>
<dbReference type="SUPFAM" id="SSF51735">
    <property type="entry name" value="NAD(P)-binding Rossmann-fold domains"/>
    <property type="match status" value="1"/>
</dbReference>
<dbReference type="Gene3D" id="3.40.50.720">
    <property type="entry name" value="NAD(P)-binding Rossmann-like Domain"/>
    <property type="match status" value="1"/>
</dbReference>
<dbReference type="Pfam" id="PF08240">
    <property type="entry name" value="ADH_N"/>
    <property type="match status" value="1"/>
</dbReference>
<dbReference type="PROSITE" id="PS01162">
    <property type="entry name" value="QOR_ZETA_CRYSTAL"/>
    <property type="match status" value="1"/>
</dbReference>
<keyword evidence="4" id="KW-1185">Reference proteome</keyword>
<dbReference type="PANTHER" id="PTHR11695:SF294">
    <property type="entry name" value="RETICULON-4-INTERACTING PROTEIN 1, MITOCHONDRIAL"/>
    <property type="match status" value="1"/>
</dbReference>